<dbReference type="GO" id="GO:0016301">
    <property type="term" value="F:kinase activity"/>
    <property type="evidence" value="ECO:0007669"/>
    <property type="project" value="UniProtKB-KW"/>
</dbReference>
<dbReference type="Pfam" id="PF00358">
    <property type="entry name" value="PTS_EIIA_1"/>
    <property type="match status" value="1"/>
</dbReference>
<name>A0A923LVA2_9FIRM</name>
<dbReference type="PROSITE" id="PS51093">
    <property type="entry name" value="PTS_EIIA_TYPE_1"/>
    <property type="match status" value="1"/>
</dbReference>
<evidence type="ECO:0000313" key="8">
    <source>
        <dbReference type="EMBL" id="MBC5725993.1"/>
    </source>
</evidence>
<sequence>MFGKLKGLFGGSAGISIAAPMAGTVVPLEEVPDPTFAQGILGQGAAILPAEGRVTAPADGTIDVMFDTGHAVSMTTADGAEVLIHVGIDTVQLNGQHYKACCKAGDRVKKGDLLIEFDPEAVKAAGYETVTPVIICNTDRFAAVKTEKTGPVAAGDVLLTLQAK</sequence>
<dbReference type="NCBIfam" id="TIGR00830">
    <property type="entry name" value="PTBA"/>
    <property type="match status" value="1"/>
</dbReference>
<dbReference type="PROSITE" id="PS00371">
    <property type="entry name" value="PTS_EIIA_TYPE_1_HIS"/>
    <property type="match status" value="1"/>
</dbReference>
<evidence type="ECO:0000256" key="5">
    <source>
        <dbReference type="ARBA" id="ARBA00022683"/>
    </source>
</evidence>
<dbReference type="SUPFAM" id="SSF51261">
    <property type="entry name" value="Duplicated hybrid motif"/>
    <property type="match status" value="1"/>
</dbReference>
<keyword evidence="5" id="KW-0598">Phosphotransferase system</keyword>
<evidence type="ECO:0000256" key="1">
    <source>
        <dbReference type="ARBA" id="ARBA00004496"/>
    </source>
</evidence>
<comment type="caution">
    <text evidence="8">The sequence shown here is derived from an EMBL/GenBank/DDBJ whole genome shotgun (WGS) entry which is preliminary data.</text>
</comment>
<dbReference type="PANTHER" id="PTHR45008">
    <property type="entry name" value="PTS SYSTEM GLUCOSE-SPECIFIC EIIA COMPONENT"/>
    <property type="match status" value="1"/>
</dbReference>
<dbReference type="Proteomes" id="UP000606499">
    <property type="component" value="Unassembled WGS sequence"/>
</dbReference>
<evidence type="ECO:0000313" key="9">
    <source>
        <dbReference type="Proteomes" id="UP000606499"/>
    </source>
</evidence>
<dbReference type="GO" id="GO:0009401">
    <property type="term" value="P:phosphoenolpyruvate-dependent sugar phosphotransferase system"/>
    <property type="evidence" value="ECO:0007669"/>
    <property type="project" value="UniProtKB-KW"/>
</dbReference>
<keyword evidence="3 8" id="KW-0762">Sugar transport</keyword>
<dbReference type="InterPro" id="IPR001127">
    <property type="entry name" value="PTS_EIIA_1_perm"/>
</dbReference>
<comment type="subcellular location">
    <subcellularLocation>
        <location evidence="1">Cytoplasm</location>
    </subcellularLocation>
</comment>
<dbReference type="AlphaFoldDB" id="A0A923LVA2"/>
<evidence type="ECO:0000256" key="4">
    <source>
        <dbReference type="ARBA" id="ARBA00022679"/>
    </source>
</evidence>
<evidence type="ECO:0000259" key="7">
    <source>
        <dbReference type="PROSITE" id="PS51093"/>
    </source>
</evidence>
<evidence type="ECO:0000256" key="3">
    <source>
        <dbReference type="ARBA" id="ARBA00022597"/>
    </source>
</evidence>
<dbReference type="InterPro" id="IPR050890">
    <property type="entry name" value="PTS_EIIA_component"/>
</dbReference>
<keyword evidence="6" id="KW-0418">Kinase</keyword>
<dbReference type="RefSeq" id="WP_054328032.1">
    <property type="nucleotide sequence ID" value="NZ_JACOPL010000010.1"/>
</dbReference>
<dbReference type="InterPro" id="IPR011055">
    <property type="entry name" value="Dup_hybrid_motif"/>
</dbReference>
<accession>A0A923LVA2</accession>
<keyword evidence="4" id="KW-0808">Transferase</keyword>
<proteinExistence type="predicted"/>
<evidence type="ECO:0000256" key="2">
    <source>
        <dbReference type="ARBA" id="ARBA00022448"/>
    </source>
</evidence>
<dbReference type="PANTHER" id="PTHR45008:SF1">
    <property type="entry name" value="PTS SYSTEM GLUCOSE-SPECIFIC EIIA COMPONENT"/>
    <property type="match status" value="1"/>
</dbReference>
<gene>
    <name evidence="8" type="ORF">H8S45_11050</name>
</gene>
<dbReference type="GO" id="GO:0005737">
    <property type="term" value="C:cytoplasm"/>
    <property type="evidence" value="ECO:0007669"/>
    <property type="project" value="UniProtKB-SubCell"/>
</dbReference>
<reference evidence="8" key="1">
    <citation type="submission" date="2020-08" db="EMBL/GenBank/DDBJ databases">
        <title>Genome public.</title>
        <authorList>
            <person name="Liu C."/>
            <person name="Sun Q."/>
        </authorList>
    </citation>
    <scope>NUCLEOTIDE SEQUENCE</scope>
    <source>
        <strain evidence="8">NSJ-28</strain>
    </source>
</reference>
<feature type="domain" description="PTS EIIA type-1" evidence="7">
    <location>
        <begin position="33"/>
        <end position="137"/>
    </location>
</feature>
<dbReference type="Gene3D" id="2.70.70.10">
    <property type="entry name" value="Glucose Permease (Domain IIA)"/>
    <property type="match status" value="1"/>
</dbReference>
<keyword evidence="9" id="KW-1185">Reference proteome</keyword>
<organism evidence="8 9">
    <name type="scientific">Agathobaculum faecis</name>
    <dbReference type="NCBI Taxonomy" id="2763013"/>
    <lineage>
        <taxon>Bacteria</taxon>
        <taxon>Bacillati</taxon>
        <taxon>Bacillota</taxon>
        <taxon>Clostridia</taxon>
        <taxon>Eubacteriales</taxon>
        <taxon>Butyricicoccaceae</taxon>
        <taxon>Agathobaculum</taxon>
    </lineage>
</organism>
<protein>
    <submittedName>
        <fullName evidence="8">PTS glucose transporter subunit IIA</fullName>
    </submittedName>
</protein>
<evidence type="ECO:0000256" key="6">
    <source>
        <dbReference type="ARBA" id="ARBA00022777"/>
    </source>
</evidence>
<keyword evidence="2" id="KW-0813">Transport</keyword>
<dbReference type="FunFam" id="2.70.70.10:FF:000001">
    <property type="entry name" value="PTS system glucose-specific IIA component"/>
    <property type="match status" value="1"/>
</dbReference>
<dbReference type="EMBL" id="JACOPL010000010">
    <property type="protein sequence ID" value="MBC5725993.1"/>
    <property type="molecule type" value="Genomic_DNA"/>
</dbReference>